<evidence type="ECO:0000313" key="1">
    <source>
        <dbReference type="EMBL" id="MFC3757147.1"/>
    </source>
</evidence>
<name>A0ABV7XWZ9_9FLAO</name>
<protein>
    <submittedName>
        <fullName evidence="1">DUF4279 domain-containing protein</fullName>
    </submittedName>
</protein>
<proteinExistence type="predicted"/>
<evidence type="ECO:0000313" key="2">
    <source>
        <dbReference type="Proteomes" id="UP001595735"/>
    </source>
</evidence>
<organism evidence="1 2">
    <name type="scientific">Chryseobacterium tructae</name>
    <dbReference type="NCBI Taxonomy" id="1037380"/>
    <lineage>
        <taxon>Bacteria</taxon>
        <taxon>Pseudomonadati</taxon>
        <taxon>Bacteroidota</taxon>
        <taxon>Flavobacteriia</taxon>
        <taxon>Flavobacteriales</taxon>
        <taxon>Weeksellaceae</taxon>
        <taxon>Chryseobacterium group</taxon>
        <taxon>Chryseobacterium</taxon>
    </lineage>
</organism>
<dbReference type="Proteomes" id="UP001595735">
    <property type="component" value="Unassembled WGS sequence"/>
</dbReference>
<dbReference type="Pfam" id="PF14106">
    <property type="entry name" value="DUF4279"/>
    <property type="match status" value="1"/>
</dbReference>
<dbReference type="EMBL" id="JBHRYO010000002">
    <property type="protein sequence ID" value="MFC3757147.1"/>
    <property type="molecule type" value="Genomic_DNA"/>
</dbReference>
<dbReference type="InterPro" id="IPR025459">
    <property type="entry name" value="DUF4279"/>
</dbReference>
<accession>A0ABV7XWZ9</accession>
<reference evidence="2" key="1">
    <citation type="journal article" date="2019" name="Int. J. Syst. Evol. Microbiol.">
        <title>The Global Catalogue of Microorganisms (GCM) 10K type strain sequencing project: providing services to taxonomists for standard genome sequencing and annotation.</title>
        <authorList>
            <consortium name="The Broad Institute Genomics Platform"/>
            <consortium name="The Broad Institute Genome Sequencing Center for Infectious Disease"/>
            <person name="Wu L."/>
            <person name="Ma J."/>
        </authorList>
    </citation>
    <scope>NUCLEOTIDE SEQUENCE [LARGE SCALE GENOMIC DNA]</scope>
    <source>
        <strain evidence="2">CECT 7798</strain>
    </source>
</reference>
<dbReference type="RefSeq" id="WP_290298156.1">
    <property type="nucleotide sequence ID" value="NZ_JAUFQR010000001.1"/>
</dbReference>
<comment type="caution">
    <text evidence="1">The sequence shown here is derived from an EMBL/GenBank/DDBJ whole genome shotgun (WGS) entry which is preliminary data.</text>
</comment>
<sequence>MTEQEITNIIQNELSYKEWGITEQILEIHSPVYQDGNIVIENIVDDQNEKAVYIPIVDELFYLTFYIHSKNKEIIGISTEPKISIYFKAISEDLSNTELNEMTHLAISKSWNKGDQRKRNIGSYDFSCIMIELNDKPDTFERKLNNLLFELLKDLDGIRKLSEMAETTIQVVGYFHNGNGMIGGASLSDINIKKLADLNLSIDFDFYVSGNPYIS</sequence>
<gene>
    <name evidence="1" type="ORF">ACFONJ_14320</name>
</gene>
<keyword evidence="2" id="KW-1185">Reference proteome</keyword>